<organism evidence="4">
    <name type="scientific">Anisakis simplex</name>
    <name type="common">Herring worm</name>
    <dbReference type="NCBI Taxonomy" id="6269"/>
    <lineage>
        <taxon>Eukaryota</taxon>
        <taxon>Metazoa</taxon>
        <taxon>Ecdysozoa</taxon>
        <taxon>Nematoda</taxon>
        <taxon>Chromadorea</taxon>
        <taxon>Rhabditida</taxon>
        <taxon>Spirurina</taxon>
        <taxon>Ascaridomorpha</taxon>
        <taxon>Ascaridoidea</taxon>
        <taxon>Anisakidae</taxon>
        <taxon>Anisakis</taxon>
        <taxon>Anisakis simplex complex</taxon>
    </lineage>
</organism>
<protein>
    <submittedName>
        <fullName evidence="4">Microtubule-associated protein</fullName>
    </submittedName>
</protein>
<feature type="region of interest" description="Disordered" evidence="1">
    <location>
        <begin position="1"/>
        <end position="40"/>
    </location>
</feature>
<dbReference type="GO" id="GO:0015631">
    <property type="term" value="F:tubulin binding"/>
    <property type="evidence" value="ECO:0007669"/>
    <property type="project" value="InterPro"/>
</dbReference>
<name>A0A0M3JEL5_ANISI</name>
<dbReference type="Proteomes" id="UP000267096">
    <property type="component" value="Unassembled WGS sequence"/>
</dbReference>
<dbReference type="Pfam" id="PF00418">
    <property type="entry name" value="Tubulin-binding"/>
    <property type="match status" value="1"/>
</dbReference>
<evidence type="ECO:0000313" key="3">
    <source>
        <dbReference type="Proteomes" id="UP000267096"/>
    </source>
</evidence>
<accession>A0A0M3JEL5</accession>
<dbReference type="WBParaSite" id="ASIM_0000606101-mRNA-1">
    <property type="protein sequence ID" value="ASIM_0000606101-mRNA-1"/>
    <property type="gene ID" value="ASIM_0000606101"/>
</dbReference>
<proteinExistence type="predicted"/>
<keyword evidence="3" id="KW-1185">Reference proteome</keyword>
<evidence type="ECO:0000256" key="1">
    <source>
        <dbReference type="SAM" id="MobiDB-lite"/>
    </source>
</evidence>
<gene>
    <name evidence="2" type="ORF">ASIM_LOCUS5850</name>
</gene>
<dbReference type="OrthoDB" id="9378527at2759"/>
<feature type="compositionally biased region" description="Basic and acidic residues" evidence="1">
    <location>
        <begin position="1"/>
        <end position="12"/>
    </location>
</feature>
<dbReference type="EMBL" id="UYRR01011979">
    <property type="protein sequence ID" value="VDK26165.1"/>
    <property type="molecule type" value="Genomic_DNA"/>
</dbReference>
<reference evidence="2 3" key="2">
    <citation type="submission" date="2018-11" db="EMBL/GenBank/DDBJ databases">
        <authorList>
            <consortium name="Pathogen Informatics"/>
        </authorList>
    </citation>
    <scope>NUCLEOTIDE SEQUENCE [LARGE SCALE GENOMIC DNA]</scope>
</reference>
<reference evidence="4" key="1">
    <citation type="submission" date="2017-02" db="UniProtKB">
        <authorList>
            <consortium name="WormBaseParasite"/>
        </authorList>
    </citation>
    <scope>IDENTIFICATION</scope>
</reference>
<sequence length="80" mass="8876">GGNVHIESHKTDFSASAKPRIDARSDHKRSQSAKKITTQKLEWKAQPKVGSLANVTHQPPGGNVKVLLNFHDVRDNKHDD</sequence>
<evidence type="ECO:0000313" key="2">
    <source>
        <dbReference type="EMBL" id="VDK26165.1"/>
    </source>
</evidence>
<dbReference type="InterPro" id="IPR001084">
    <property type="entry name" value="MAP_tubulin-bd_rpt"/>
</dbReference>
<feature type="compositionally biased region" description="Basic and acidic residues" evidence="1">
    <location>
        <begin position="19"/>
        <end position="29"/>
    </location>
</feature>
<dbReference type="PROSITE" id="PS51491">
    <property type="entry name" value="TAU_MAP_2"/>
    <property type="match status" value="1"/>
</dbReference>
<evidence type="ECO:0000313" key="4">
    <source>
        <dbReference type="WBParaSite" id="ASIM_0000606101-mRNA-1"/>
    </source>
</evidence>
<dbReference type="AlphaFoldDB" id="A0A0M3JEL5"/>